<dbReference type="STRING" id="938405.SAMN02927895_01678"/>
<evidence type="ECO:0000313" key="2">
    <source>
        <dbReference type="Proteomes" id="UP000198925"/>
    </source>
</evidence>
<reference evidence="1 2" key="1">
    <citation type="submission" date="2016-10" db="EMBL/GenBank/DDBJ databases">
        <authorList>
            <person name="de Groot N.N."/>
        </authorList>
    </citation>
    <scope>NUCLEOTIDE SEQUENCE [LARGE SCALE GENOMIC DNA]</scope>
    <source>
        <strain evidence="1 2">CPCC 100156</strain>
    </source>
</reference>
<gene>
    <name evidence="1" type="ORF">SAMN04487779_10011022</name>
</gene>
<dbReference type="EMBL" id="FMZX01000001">
    <property type="protein sequence ID" value="SDC47226.1"/>
    <property type="molecule type" value="Genomic_DNA"/>
</dbReference>
<name>A0A1G6LWX6_9PROT</name>
<proteinExistence type="predicted"/>
<sequence>MSAPIGALFGRGAGGLPPAEPVEFARLVLPPSPNTCLAAPPGGHPQAHIAVPPLPVDAATAWPVLRRLGEGFPRTTLIRDWPERRQAQWVERSGLMNYPDIIAAELVPGSAGAGLFLYSRSLFGWSDLGVNRRRVERWLAAFEAALRRR</sequence>
<dbReference type="AlphaFoldDB" id="A0A1G6LWX6"/>
<protein>
    <recommendedName>
        <fullName evidence="3">DUF1499 domain-containing protein</fullName>
    </recommendedName>
</protein>
<organism evidence="1 2">
    <name type="scientific">Belnapia rosea</name>
    <dbReference type="NCBI Taxonomy" id="938405"/>
    <lineage>
        <taxon>Bacteria</taxon>
        <taxon>Pseudomonadati</taxon>
        <taxon>Pseudomonadota</taxon>
        <taxon>Alphaproteobacteria</taxon>
        <taxon>Acetobacterales</taxon>
        <taxon>Roseomonadaceae</taxon>
        <taxon>Belnapia</taxon>
    </lineage>
</organism>
<evidence type="ECO:0008006" key="3">
    <source>
        <dbReference type="Google" id="ProtNLM"/>
    </source>
</evidence>
<dbReference type="InterPro" id="IPR010865">
    <property type="entry name" value="DUF1499"/>
</dbReference>
<dbReference type="Proteomes" id="UP000198925">
    <property type="component" value="Unassembled WGS sequence"/>
</dbReference>
<evidence type="ECO:0000313" key="1">
    <source>
        <dbReference type="EMBL" id="SDC47226.1"/>
    </source>
</evidence>
<dbReference type="Pfam" id="PF07386">
    <property type="entry name" value="DUF1499"/>
    <property type="match status" value="1"/>
</dbReference>
<accession>A0A1G6LWX6</accession>
<dbReference type="RefSeq" id="WP_090661029.1">
    <property type="nucleotide sequence ID" value="NZ_FMZX01000001.1"/>
</dbReference>
<keyword evidence="2" id="KW-1185">Reference proteome</keyword>